<dbReference type="EMBL" id="JAESVN010000004">
    <property type="protein sequence ID" value="MBL4917866.1"/>
    <property type="molecule type" value="Genomic_DNA"/>
</dbReference>
<dbReference type="InterPro" id="IPR041516">
    <property type="entry name" value="LACTB2_WH"/>
</dbReference>
<reference evidence="2" key="1">
    <citation type="submission" date="2021-01" db="EMBL/GenBank/DDBJ databases">
        <title>Tabrizicola alba sp. nov. a motile alkaliphilic bacterium isolated from a soda lake.</title>
        <authorList>
            <person name="Szuroczki S."/>
            <person name="Abbaszade G."/>
            <person name="Schumann P."/>
            <person name="Toth E."/>
        </authorList>
    </citation>
    <scope>NUCLEOTIDE SEQUENCE</scope>
    <source>
        <strain evidence="2">DMG-N-6</strain>
    </source>
</reference>
<dbReference type="PANTHER" id="PTHR23131">
    <property type="entry name" value="ENDORIBONUCLEASE LACTB2"/>
    <property type="match status" value="1"/>
</dbReference>
<dbReference type="Gene3D" id="1.10.10.10">
    <property type="entry name" value="Winged helix-like DNA-binding domain superfamily/Winged helix DNA-binding domain"/>
    <property type="match status" value="1"/>
</dbReference>
<dbReference type="AlphaFoldDB" id="A0A8K0Y0H9"/>
<dbReference type="RefSeq" id="WP_202688975.1">
    <property type="nucleotide sequence ID" value="NZ_JAESVN010000004.1"/>
</dbReference>
<evidence type="ECO:0000259" key="1">
    <source>
        <dbReference type="SMART" id="SM00849"/>
    </source>
</evidence>
<dbReference type="InterPro" id="IPR036388">
    <property type="entry name" value="WH-like_DNA-bd_sf"/>
</dbReference>
<dbReference type="Pfam" id="PF17778">
    <property type="entry name" value="WHD_BLACT"/>
    <property type="match status" value="1"/>
</dbReference>
<dbReference type="SUPFAM" id="SSF56281">
    <property type="entry name" value="Metallo-hydrolase/oxidoreductase"/>
    <property type="match status" value="1"/>
</dbReference>
<dbReference type="SMART" id="SM00849">
    <property type="entry name" value="Lactamase_B"/>
    <property type="match status" value="1"/>
</dbReference>
<dbReference type="PANTHER" id="PTHR23131:SF0">
    <property type="entry name" value="ENDORIBONUCLEASE LACTB2"/>
    <property type="match status" value="1"/>
</dbReference>
<evidence type="ECO:0000313" key="3">
    <source>
        <dbReference type="Proteomes" id="UP000648908"/>
    </source>
</evidence>
<keyword evidence="3" id="KW-1185">Reference proteome</keyword>
<organism evidence="2 3">
    <name type="scientific">Szabonella alba</name>
    <dbReference type="NCBI Taxonomy" id="2804194"/>
    <lineage>
        <taxon>Bacteria</taxon>
        <taxon>Pseudomonadati</taxon>
        <taxon>Pseudomonadota</taxon>
        <taxon>Alphaproteobacteria</taxon>
        <taxon>Rhodobacterales</taxon>
        <taxon>Paracoccaceae</taxon>
        <taxon>Szabonella</taxon>
    </lineage>
</organism>
<name>A0A8K0Y0H9_9RHOB</name>
<dbReference type="Proteomes" id="UP000648908">
    <property type="component" value="Unassembled WGS sequence"/>
</dbReference>
<dbReference type="Pfam" id="PF00753">
    <property type="entry name" value="Lactamase_B"/>
    <property type="match status" value="1"/>
</dbReference>
<protein>
    <submittedName>
        <fullName evidence="2">MBL fold metallo-hydrolase</fullName>
    </submittedName>
</protein>
<evidence type="ECO:0000313" key="2">
    <source>
        <dbReference type="EMBL" id="MBL4917866.1"/>
    </source>
</evidence>
<gene>
    <name evidence="2" type="ORF">JL811_11605</name>
</gene>
<sequence>MAEADFFLPPGQPGVPVWLQPDLRLVRADNPSPFTGAGTNSYLLGRGAVVLVDPGPDLDAHARALMAALGPDERITEILVTHAHADHSALAPRIAALNGARVLAFGDALAGRSERMQALAEAEAQQGGRLGGGEGVDAGFRPDQCLADGESLTTGAGRITAIHTPGHMANHLCLDWQGHLFSGDHVMGWSSSIVSPPDGDMAQYRAALLRLQAGGWQRAFPGHGAPIADLPGRIAALLAHRAAREAAILAVMEDEGLDLPDLTARVYGDTPRALWPAASRNLLAHLIDLADRGLVRADPAPGPMARFSRNR</sequence>
<feature type="domain" description="Metallo-beta-lactamase" evidence="1">
    <location>
        <begin position="38"/>
        <end position="223"/>
    </location>
</feature>
<dbReference type="InterPro" id="IPR036866">
    <property type="entry name" value="RibonucZ/Hydroxyglut_hydro"/>
</dbReference>
<dbReference type="CDD" id="cd16278">
    <property type="entry name" value="metallo-hydrolase-like_MBL-fold"/>
    <property type="match status" value="1"/>
</dbReference>
<accession>A0A8K0Y0H9</accession>
<dbReference type="Gene3D" id="3.60.15.10">
    <property type="entry name" value="Ribonuclease Z/Hydroxyacylglutathione hydrolase-like"/>
    <property type="match status" value="1"/>
</dbReference>
<dbReference type="InterPro" id="IPR050662">
    <property type="entry name" value="Sec-metab_biosynth-thioest"/>
</dbReference>
<proteinExistence type="predicted"/>
<dbReference type="InterPro" id="IPR001279">
    <property type="entry name" value="Metallo-B-lactamas"/>
</dbReference>
<comment type="caution">
    <text evidence="2">The sequence shown here is derived from an EMBL/GenBank/DDBJ whole genome shotgun (WGS) entry which is preliminary data.</text>
</comment>